<evidence type="ECO:0008006" key="3">
    <source>
        <dbReference type="Google" id="ProtNLM"/>
    </source>
</evidence>
<dbReference type="SUPFAM" id="SSF50118">
    <property type="entry name" value="Cell growth inhibitor/plasmid maintenance toxic component"/>
    <property type="match status" value="1"/>
</dbReference>
<protein>
    <recommendedName>
        <fullName evidence="3">Type II toxin-antitoxin system PemK/MazF family toxin</fullName>
    </recommendedName>
</protein>
<accession>A0A6N6VYJ2</accession>
<dbReference type="GO" id="GO:0003677">
    <property type="term" value="F:DNA binding"/>
    <property type="evidence" value="ECO:0007669"/>
    <property type="project" value="InterPro"/>
</dbReference>
<reference evidence="1 2" key="1">
    <citation type="submission" date="2019-10" db="EMBL/GenBank/DDBJ databases">
        <title>New species of Slilvanegrellaceae.</title>
        <authorList>
            <person name="Pitt A."/>
            <person name="Hahn M.W."/>
        </authorList>
    </citation>
    <scope>NUCLEOTIDE SEQUENCE [LARGE SCALE GENOMIC DNA]</scope>
    <source>
        <strain evidence="1 2">SP-Ram-0.45-NSY-1</strain>
    </source>
</reference>
<dbReference type="Gene3D" id="2.30.30.110">
    <property type="match status" value="1"/>
</dbReference>
<dbReference type="InterPro" id="IPR003477">
    <property type="entry name" value="PemK-like"/>
</dbReference>
<evidence type="ECO:0000313" key="1">
    <source>
        <dbReference type="EMBL" id="KAB8039946.1"/>
    </source>
</evidence>
<name>A0A6N6VYJ2_9BACT</name>
<gene>
    <name evidence="1" type="ORF">GCL60_06705</name>
</gene>
<sequence>MEGKLIMKQWEIWKIDLSQLTDPATLTQTSEEKSEINYCIIVTGQSYLDTYHAPTVLPIMLHCLGSYSAIAIEGSKQTGLFCESYITCDQILTVQRNIFIKKVGLVPENLRSKIQNKLFAYFKE</sequence>
<dbReference type="InterPro" id="IPR011067">
    <property type="entry name" value="Plasmid_toxin/cell-grow_inhib"/>
</dbReference>
<dbReference type="AlphaFoldDB" id="A0A6N6VYJ2"/>
<comment type="caution">
    <text evidence="1">The sequence shown here is derived from an EMBL/GenBank/DDBJ whole genome shotgun (WGS) entry which is preliminary data.</text>
</comment>
<proteinExistence type="predicted"/>
<keyword evidence="2" id="KW-1185">Reference proteome</keyword>
<dbReference type="Proteomes" id="UP000437748">
    <property type="component" value="Unassembled WGS sequence"/>
</dbReference>
<evidence type="ECO:0000313" key="2">
    <source>
        <dbReference type="Proteomes" id="UP000437748"/>
    </source>
</evidence>
<dbReference type="EMBL" id="WFLM01000002">
    <property type="protein sequence ID" value="KAB8039946.1"/>
    <property type="molecule type" value="Genomic_DNA"/>
</dbReference>
<dbReference type="Pfam" id="PF02452">
    <property type="entry name" value="PemK_toxin"/>
    <property type="match status" value="1"/>
</dbReference>
<organism evidence="1 2">
    <name type="scientific">Silvanigrella paludirubra</name>
    <dbReference type="NCBI Taxonomy" id="2499159"/>
    <lineage>
        <taxon>Bacteria</taxon>
        <taxon>Pseudomonadati</taxon>
        <taxon>Bdellovibrionota</taxon>
        <taxon>Oligoflexia</taxon>
        <taxon>Silvanigrellales</taxon>
        <taxon>Silvanigrellaceae</taxon>
        <taxon>Silvanigrella</taxon>
    </lineage>
</organism>